<evidence type="ECO:0000256" key="5">
    <source>
        <dbReference type="ARBA" id="ARBA00022989"/>
    </source>
</evidence>
<protein>
    <submittedName>
        <fullName evidence="9">LTA synthase family protein</fullName>
    </submittedName>
</protein>
<feature type="transmembrane region" description="Helical" evidence="7">
    <location>
        <begin position="104"/>
        <end position="128"/>
    </location>
</feature>
<dbReference type="SUPFAM" id="SSF53649">
    <property type="entry name" value="Alkaline phosphatase-like"/>
    <property type="match status" value="1"/>
</dbReference>
<keyword evidence="4 7" id="KW-0812">Transmembrane</keyword>
<gene>
    <name evidence="9" type="ORF">K8V42_07620</name>
</gene>
<proteinExistence type="predicted"/>
<dbReference type="InterPro" id="IPR000917">
    <property type="entry name" value="Sulfatase_N"/>
</dbReference>
<comment type="caution">
    <text evidence="9">The sequence shown here is derived from an EMBL/GenBank/DDBJ whole genome shotgun (WGS) entry which is preliminary data.</text>
</comment>
<comment type="subcellular location">
    <subcellularLocation>
        <location evidence="1">Cell membrane</location>
        <topology evidence="1">Multi-pass membrane protein</topology>
    </subcellularLocation>
</comment>
<evidence type="ECO:0000256" key="1">
    <source>
        <dbReference type="ARBA" id="ARBA00004651"/>
    </source>
</evidence>
<dbReference type="AlphaFoldDB" id="A0A9E3ZVD3"/>
<dbReference type="PANTHER" id="PTHR47371:SF3">
    <property type="entry name" value="PHOSPHOGLYCEROL TRANSFERASE I"/>
    <property type="match status" value="1"/>
</dbReference>
<dbReference type="InterPro" id="IPR017850">
    <property type="entry name" value="Alkaline_phosphatase_core_sf"/>
</dbReference>
<evidence type="ECO:0000313" key="10">
    <source>
        <dbReference type="Proteomes" id="UP000813384"/>
    </source>
</evidence>
<dbReference type="Gene3D" id="3.40.720.10">
    <property type="entry name" value="Alkaline Phosphatase, subunit A"/>
    <property type="match status" value="1"/>
</dbReference>
<feature type="transmembrane region" description="Helical" evidence="7">
    <location>
        <begin position="195"/>
        <end position="215"/>
    </location>
</feature>
<evidence type="ECO:0000256" key="2">
    <source>
        <dbReference type="ARBA" id="ARBA00004936"/>
    </source>
</evidence>
<keyword evidence="3" id="KW-1003">Cell membrane</keyword>
<feature type="transmembrane region" description="Helical" evidence="7">
    <location>
        <begin position="22"/>
        <end position="45"/>
    </location>
</feature>
<reference evidence="9" key="2">
    <citation type="submission" date="2021-11" db="EMBL/GenBank/DDBJ databases">
        <authorList>
            <person name="Gilroy R."/>
        </authorList>
    </citation>
    <scope>NUCLEOTIDE SEQUENCE</scope>
    <source>
        <strain evidence="9">150</strain>
    </source>
</reference>
<organism evidence="9 10">
    <name type="scientific">Enterococcus aquimarinus</name>
    <dbReference type="NCBI Taxonomy" id="328396"/>
    <lineage>
        <taxon>Bacteria</taxon>
        <taxon>Bacillati</taxon>
        <taxon>Bacillota</taxon>
        <taxon>Bacilli</taxon>
        <taxon>Lactobacillales</taxon>
        <taxon>Enterococcaceae</taxon>
        <taxon>Enterococcus</taxon>
    </lineage>
</organism>
<dbReference type="Pfam" id="PF00884">
    <property type="entry name" value="Sulfatase"/>
    <property type="match status" value="1"/>
</dbReference>
<feature type="transmembrane region" description="Helical" evidence="7">
    <location>
        <begin position="65"/>
        <end position="84"/>
    </location>
</feature>
<feature type="transmembrane region" description="Helical" evidence="7">
    <location>
        <begin position="163"/>
        <end position="183"/>
    </location>
</feature>
<dbReference type="GO" id="GO:0005886">
    <property type="term" value="C:plasma membrane"/>
    <property type="evidence" value="ECO:0007669"/>
    <property type="project" value="UniProtKB-SubCell"/>
</dbReference>
<keyword evidence="5 7" id="KW-1133">Transmembrane helix</keyword>
<name>A0A9E3ZVD3_9ENTE</name>
<reference evidence="9" key="1">
    <citation type="journal article" date="2021" name="PeerJ">
        <title>Extensive microbial diversity within the chicken gut microbiome revealed by metagenomics and culture.</title>
        <authorList>
            <person name="Gilroy R."/>
            <person name="Ravi A."/>
            <person name="Getino M."/>
            <person name="Pursley I."/>
            <person name="Horton D.L."/>
            <person name="Alikhan N.F."/>
            <person name="Baker D."/>
            <person name="Gharbi K."/>
            <person name="Hall N."/>
            <person name="Watson M."/>
            <person name="Adriaenssens E.M."/>
            <person name="Foster-Nyarko E."/>
            <person name="Jarju S."/>
            <person name="Secka A."/>
            <person name="Antonio M."/>
            <person name="Oren A."/>
            <person name="Chaudhuri R.R."/>
            <person name="La Ragione R."/>
            <person name="Hildebrand F."/>
            <person name="Pallen M.J."/>
        </authorList>
    </citation>
    <scope>NUCLEOTIDE SEQUENCE</scope>
    <source>
        <strain evidence="9">150</strain>
    </source>
</reference>
<dbReference type="CDD" id="cd16015">
    <property type="entry name" value="LTA_synthase"/>
    <property type="match status" value="1"/>
</dbReference>
<sequence>MLFWFVILVFILTKILQNDKKVYYLFFPYLAFVMSTVSFVLLRQVNDERVDLSVYLFPLLGKNQLNSLLTFFAAVLIFAVVQLVRMLHRKGILERRSPLTKKQITWVLVSSLIVFIGSLLVSTSFWAVHSFGNLTFDQMIYTISQPLGDSDPGQIINYILNPLLNTFAMTLSITSFFLVFSLYRPTFKRQKKSFFIPMVITSSLFLLIVSASISIREIGYADIKAYYFEETEIYEEYYVDPREVNLTFPEEKRNLIYIYLESMETSYASQEVGGVKSENLIPHLTQLALNEGVQFSHQTGLGGFYQVPGANQTASAMVAQTSGLPLRASGGDLDVNFYGQDGSNFFPGAYSLGEVLETQGYNQMLFIGSSKDFAGRGKYFTQHGNYDIRDVYWAREQGLIPEDYWEWWGYEDRKLFDFAKDSLSELAAKDEPFNFTMLTTDTHFEDGYATEETPNLFNDQYSNVIHDNDRQVKAFIEWIQAQPFYENTTVVIVGDHLTMDSDFFDNDNPNYQRTVYNAFLNTTQTASRVTDRQATALDLFPTTLAALNVTIEGERLGLGTNLFSAKPTLAEELGFDSFYTELTKRSTFYAEKLMQGTDDEIYKQREAEKEAEE</sequence>
<evidence type="ECO:0000313" key="9">
    <source>
        <dbReference type="EMBL" id="MCC9274146.1"/>
    </source>
</evidence>
<accession>A0A9E3ZVD3</accession>
<keyword evidence="6 7" id="KW-0472">Membrane</keyword>
<dbReference type="InterPro" id="IPR050448">
    <property type="entry name" value="OpgB/LTA_synthase_biosynth"/>
</dbReference>
<dbReference type="EMBL" id="JAJJVO010000114">
    <property type="protein sequence ID" value="MCC9274146.1"/>
    <property type="molecule type" value="Genomic_DNA"/>
</dbReference>
<evidence type="ECO:0000256" key="4">
    <source>
        <dbReference type="ARBA" id="ARBA00022692"/>
    </source>
</evidence>
<evidence type="ECO:0000256" key="7">
    <source>
        <dbReference type="SAM" id="Phobius"/>
    </source>
</evidence>
<comment type="pathway">
    <text evidence="2">Cell wall biogenesis; lipoteichoic acid biosynthesis.</text>
</comment>
<evidence type="ECO:0000259" key="8">
    <source>
        <dbReference type="Pfam" id="PF00884"/>
    </source>
</evidence>
<dbReference type="Proteomes" id="UP000813384">
    <property type="component" value="Unassembled WGS sequence"/>
</dbReference>
<evidence type="ECO:0000256" key="3">
    <source>
        <dbReference type="ARBA" id="ARBA00022475"/>
    </source>
</evidence>
<evidence type="ECO:0000256" key="6">
    <source>
        <dbReference type="ARBA" id="ARBA00023136"/>
    </source>
</evidence>
<feature type="domain" description="Sulfatase N-terminal" evidence="8">
    <location>
        <begin position="253"/>
        <end position="548"/>
    </location>
</feature>
<dbReference type="PANTHER" id="PTHR47371">
    <property type="entry name" value="LIPOTEICHOIC ACID SYNTHASE"/>
    <property type="match status" value="1"/>
</dbReference>